<organism evidence="2 3">
    <name type="scientific">Heligmosomoides polygyrus</name>
    <name type="common">Parasitic roundworm</name>
    <dbReference type="NCBI Taxonomy" id="6339"/>
    <lineage>
        <taxon>Eukaryota</taxon>
        <taxon>Metazoa</taxon>
        <taxon>Ecdysozoa</taxon>
        <taxon>Nematoda</taxon>
        <taxon>Chromadorea</taxon>
        <taxon>Rhabditida</taxon>
        <taxon>Rhabditina</taxon>
        <taxon>Rhabditomorpha</taxon>
        <taxon>Strongyloidea</taxon>
        <taxon>Heligmosomidae</taxon>
        <taxon>Heligmosomoides</taxon>
    </lineage>
</organism>
<dbReference type="WBParaSite" id="HPBE_0000610501-mRNA-1">
    <property type="protein sequence ID" value="HPBE_0000610501-mRNA-1"/>
    <property type="gene ID" value="HPBE_0000610501"/>
</dbReference>
<proteinExistence type="predicted"/>
<reference evidence="1 2" key="1">
    <citation type="submission" date="2018-11" db="EMBL/GenBank/DDBJ databases">
        <authorList>
            <consortium name="Pathogen Informatics"/>
        </authorList>
    </citation>
    <scope>NUCLEOTIDE SEQUENCE [LARGE SCALE GENOMIC DNA]</scope>
</reference>
<protein>
    <submittedName>
        <fullName evidence="3">Cytochrome P450</fullName>
    </submittedName>
</protein>
<reference evidence="3" key="2">
    <citation type="submission" date="2019-09" db="UniProtKB">
        <authorList>
            <consortium name="WormBaseParasite"/>
        </authorList>
    </citation>
    <scope>IDENTIFICATION</scope>
</reference>
<dbReference type="EMBL" id="UZAH01025596">
    <property type="protein sequence ID" value="VDO66940.1"/>
    <property type="molecule type" value="Genomic_DNA"/>
</dbReference>
<keyword evidence="2" id="KW-1185">Reference proteome</keyword>
<dbReference type="Proteomes" id="UP000050761">
    <property type="component" value="Unassembled WGS sequence"/>
</dbReference>
<evidence type="ECO:0000313" key="1">
    <source>
        <dbReference type="EMBL" id="VDO66940.1"/>
    </source>
</evidence>
<name>A0A183FH88_HELPZ</name>
<dbReference type="AlphaFoldDB" id="A0A183FH88"/>
<gene>
    <name evidence="1" type="ORF">HPBE_LOCUS6106</name>
</gene>
<sequence length="95" mass="10675">MNTFVGRARMKNVYMHLIHCRTGAGHDYERDDRRMGLIVDADSILLAFIFRVGPELCPGRVITGAVLNAESSQNRAITGVALYPTRLKRIRFVLA</sequence>
<evidence type="ECO:0000313" key="2">
    <source>
        <dbReference type="Proteomes" id="UP000050761"/>
    </source>
</evidence>
<accession>A0A183FH88</accession>
<evidence type="ECO:0000313" key="3">
    <source>
        <dbReference type="WBParaSite" id="HPBE_0000610501-mRNA-1"/>
    </source>
</evidence>
<accession>A0A3P7X018</accession>